<gene>
    <name evidence="8" type="ORF">LK03_21225</name>
</gene>
<dbReference type="AlphaFoldDB" id="A0A089WWL0"/>
<accession>A0A089WWL0</accession>
<protein>
    <recommendedName>
        <fullName evidence="5">Protein-arginine rhamnosyltransferase</fullName>
    </recommendedName>
    <alternativeName>
        <fullName evidence="6">EF-P arginine rhamnosyltransferase</fullName>
    </alternativeName>
</protein>
<dbReference type="EMBL" id="CP009455">
    <property type="protein sequence ID" value="AIR91619.1"/>
    <property type="molecule type" value="Genomic_DNA"/>
</dbReference>
<sequence length="377" mass="42457">MKPTWDIFCTVVDNYGDIGVTWRLARQLAAEHGLAVRLWVDDLSAFARLCPQADVQAESQTVQGVQVRRWASPWPPHAPGSVVIGAFGCALPAPLVEALAQQPQPVLWLNLEYLSAEAWVDGCHGLASPQPNGLRRWFFFPGFTAGTGGLLRETDLLARRSAFRADPLRRQAFLAELGVQVQPNARLLSLFAYENTQLGAWLQAIAEGEQAWQVLVPEGRIVADLCAWFGDTQLVAGDVRQRGALTVQVLPFVSQQDYDRLLWSCDFNAVRGEDSFVRGQWAAVPLLWHIYVQDENAHWDKLEAFLDLYCQGLPMDAEAALRELWRAWNMDRDMASAWIGLQRHWAELQAHATQWCARQAARPDLATALVQFYRNWI</sequence>
<evidence type="ECO:0000256" key="5">
    <source>
        <dbReference type="ARBA" id="ARBA00024416"/>
    </source>
</evidence>
<dbReference type="InterPro" id="IPR016633">
    <property type="entry name" value="EarP"/>
</dbReference>
<proteinExistence type="inferred from homology"/>
<dbReference type="KEGG" id="psw:LK03_21225"/>
<evidence type="ECO:0000313" key="8">
    <source>
        <dbReference type="EMBL" id="AIR91619.1"/>
    </source>
</evidence>
<dbReference type="Proteomes" id="UP000029493">
    <property type="component" value="Chromosome"/>
</dbReference>
<dbReference type="RefSeq" id="WP_038414418.1">
    <property type="nucleotide sequence ID" value="NZ_CP009455.1"/>
</dbReference>
<dbReference type="NCBIfam" id="TIGR03837">
    <property type="entry name" value="efp_Arg_rhamno"/>
    <property type="match status" value="1"/>
</dbReference>
<dbReference type="STRING" id="157783.LK03_21225"/>
<comment type="catalytic activity">
    <reaction evidence="7">
        <text>dTDP-beta-L-rhamnose + L-arginyl-[protein] = N(omega)-(alpha-L-rhamnosyl)-L-arginyl-[protein] + dTDP + H(+)</text>
        <dbReference type="Rhea" id="RHEA:66692"/>
        <dbReference type="Rhea" id="RHEA-COMP:10532"/>
        <dbReference type="Rhea" id="RHEA-COMP:17096"/>
        <dbReference type="ChEBI" id="CHEBI:15378"/>
        <dbReference type="ChEBI" id="CHEBI:29965"/>
        <dbReference type="ChEBI" id="CHEBI:57510"/>
        <dbReference type="ChEBI" id="CHEBI:58369"/>
        <dbReference type="ChEBI" id="CHEBI:167445"/>
    </reaction>
    <physiologicalReaction direction="left-to-right" evidence="7">
        <dbReference type="Rhea" id="RHEA:66693"/>
    </physiologicalReaction>
</comment>
<evidence type="ECO:0000256" key="6">
    <source>
        <dbReference type="ARBA" id="ARBA00030025"/>
    </source>
</evidence>
<dbReference type="PIRSF" id="PIRSF015557">
    <property type="entry name" value="UCP015557"/>
    <property type="match status" value="1"/>
</dbReference>
<comment type="similarity">
    <text evidence="4">Belongs to the glycosyltransferase 104 family.</text>
</comment>
<evidence type="ECO:0000256" key="7">
    <source>
        <dbReference type="ARBA" id="ARBA00048472"/>
    </source>
</evidence>
<keyword evidence="9" id="KW-1185">Reference proteome</keyword>
<dbReference type="OrthoDB" id="209085at2"/>
<name>A0A089WWL0_9PSED</name>
<evidence type="ECO:0000256" key="2">
    <source>
        <dbReference type="ARBA" id="ARBA00022679"/>
    </source>
</evidence>
<evidence type="ECO:0000256" key="4">
    <source>
        <dbReference type="ARBA" id="ARBA00024346"/>
    </source>
</evidence>
<organism evidence="8 9">
    <name type="scientific">Pseudomonas cremoricolorata</name>
    <dbReference type="NCBI Taxonomy" id="157783"/>
    <lineage>
        <taxon>Bacteria</taxon>
        <taxon>Pseudomonadati</taxon>
        <taxon>Pseudomonadota</taxon>
        <taxon>Gammaproteobacteria</taxon>
        <taxon>Pseudomonadales</taxon>
        <taxon>Pseudomonadaceae</taxon>
        <taxon>Pseudomonas</taxon>
    </lineage>
</organism>
<reference evidence="8 9" key="1">
    <citation type="submission" date="2014-09" db="EMBL/GenBank/DDBJ databases">
        <authorList>
            <person name="Chan K.-G."/>
        </authorList>
    </citation>
    <scope>NUCLEOTIDE SEQUENCE [LARGE SCALE GENOMIC DNA]</scope>
    <source>
        <strain evidence="8 9">ND07</strain>
    </source>
</reference>
<dbReference type="GO" id="GO:0106361">
    <property type="term" value="F:protein-arginine rhamnosyltransferase activity"/>
    <property type="evidence" value="ECO:0007669"/>
    <property type="project" value="InterPro"/>
</dbReference>
<evidence type="ECO:0000313" key="9">
    <source>
        <dbReference type="Proteomes" id="UP000029493"/>
    </source>
</evidence>
<keyword evidence="2" id="KW-0808">Transferase</keyword>
<comment type="function">
    <text evidence="3">Protein-arginine rhamnosyltransferase that catalyzes the transfer of a single rhamnose to elongation factor P (EF-P) on 'Lys-32', a modification required for EF-P-dependent rescue of polyproline stalled ribosomes.</text>
</comment>
<keyword evidence="1" id="KW-0328">Glycosyltransferase</keyword>
<evidence type="ECO:0000256" key="1">
    <source>
        <dbReference type="ARBA" id="ARBA00022676"/>
    </source>
</evidence>
<dbReference type="Pfam" id="PF10093">
    <property type="entry name" value="EarP"/>
    <property type="match status" value="1"/>
</dbReference>
<evidence type="ECO:0000256" key="3">
    <source>
        <dbReference type="ARBA" id="ARBA00024303"/>
    </source>
</evidence>
<dbReference type="eggNOG" id="COG4394">
    <property type="taxonomic scope" value="Bacteria"/>
</dbReference>